<dbReference type="EMBL" id="FPKS01000001">
    <property type="protein sequence ID" value="SFZ70420.1"/>
    <property type="molecule type" value="Genomic_DNA"/>
</dbReference>
<dbReference type="InterPro" id="IPR051784">
    <property type="entry name" value="Nod_factor_ABC_transporter"/>
</dbReference>
<keyword evidence="4 5" id="KW-0472">Membrane</keyword>
<feature type="transmembrane region" description="Helical" evidence="5">
    <location>
        <begin position="117"/>
        <end position="136"/>
    </location>
</feature>
<keyword evidence="5" id="KW-1003">Cell membrane</keyword>
<dbReference type="Proteomes" id="UP000218979">
    <property type="component" value="Unassembled WGS sequence"/>
</dbReference>
<dbReference type="GO" id="GO:0140359">
    <property type="term" value="F:ABC-type transporter activity"/>
    <property type="evidence" value="ECO:0007669"/>
    <property type="project" value="InterPro"/>
</dbReference>
<evidence type="ECO:0000256" key="2">
    <source>
        <dbReference type="ARBA" id="ARBA00022692"/>
    </source>
</evidence>
<dbReference type="RefSeq" id="WP_031365609.1">
    <property type="nucleotide sequence ID" value="NZ_FPKS01000001.1"/>
</dbReference>
<feature type="domain" description="ABC transmembrane type-2" evidence="6">
    <location>
        <begin position="31"/>
        <end position="258"/>
    </location>
</feature>
<keyword evidence="5" id="KW-0813">Transport</keyword>
<dbReference type="PRINTS" id="PR00164">
    <property type="entry name" value="ABC2TRNSPORT"/>
</dbReference>
<sequence length="259" mass="28497">MKNTLKRLTKACRDTLTFAKRSLLKIYHNPEKLFDVTFTPVLFTLMFAYLFGGAIAGDMKNYLSTLIPGILVQSLLTATSATGVQMREDIEKGVFDRFKSLPIARITPLAGPLVADLVRYLLCTGFVIVTGLILGWHIGGSFVAVILAIILAVFFSWSISWIFAFIGQVITSSAAITGISMTVMMLLTFLSNAFIPVKTLPKFLQAFVNLNPVSHFVTALRDLLNNGAIHSNFWLLLGLSLVIVVIFAPLTTIKYSKTI</sequence>
<evidence type="ECO:0000259" key="6">
    <source>
        <dbReference type="PROSITE" id="PS51012"/>
    </source>
</evidence>
<dbReference type="InterPro" id="IPR047817">
    <property type="entry name" value="ABC2_TM_bact-type"/>
</dbReference>
<evidence type="ECO:0000256" key="3">
    <source>
        <dbReference type="ARBA" id="ARBA00022989"/>
    </source>
</evidence>
<reference evidence="8 9" key="2">
    <citation type="submission" date="2016-11" db="EMBL/GenBank/DDBJ databases">
        <authorList>
            <person name="Jaros S."/>
            <person name="Januszkiewicz K."/>
            <person name="Wedrychowicz H."/>
        </authorList>
    </citation>
    <scope>NUCLEOTIDE SEQUENCE [LARGE SCALE GENOMIC DNA]</scope>
    <source>
        <strain evidence="8 9">DSM 22330</strain>
    </source>
</reference>
<dbReference type="AlphaFoldDB" id="A0A1K2H3Y9"/>
<evidence type="ECO:0000313" key="8">
    <source>
        <dbReference type="EMBL" id="SFZ70420.1"/>
    </source>
</evidence>
<dbReference type="GO" id="GO:0043190">
    <property type="term" value="C:ATP-binding cassette (ABC) transporter complex"/>
    <property type="evidence" value="ECO:0007669"/>
    <property type="project" value="InterPro"/>
</dbReference>
<keyword evidence="10" id="KW-1185">Reference proteome</keyword>
<evidence type="ECO:0000313" key="7">
    <source>
        <dbReference type="EMBL" id="PCS04205.1"/>
    </source>
</evidence>
<feature type="transmembrane region" description="Helical" evidence="5">
    <location>
        <begin position="173"/>
        <end position="195"/>
    </location>
</feature>
<reference evidence="7 10" key="1">
    <citation type="submission" date="2014-12" db="EMBL/GenBank/DDBJ databases">
        <title>Draft genome sequences of 10 type strains of Lactococcus.</title>
        <authorList>
            <person name="Sun Z."/>
            <person name="Zhong Z."/>
            <person name="Liu W."/>
            <person name="Zhang W."/>
            <person name="Zhang H."/>
        </authorList>
    </citation>
    <scope>NUCLEOTIDE SEQUENCE [LARGE SCALE GENOMIC DNA]</scope>
    <source>
        <strain evidence="7 10">DSM 22330</strain>
    </source>
</reference>
<keyword evidence="3 5" id="KW-1133">Transmembrane helix</keyword>
<dbReference type="PROSITE" id="PS51012">
    <property type="entry name" value="ABC_TM2"/>
    <property type="match status" value="1"/>
</dbReference>
<keyword evidence="2 5" id="KW-0812">Transmembrane</keyword>
<feature type="transmembrane region" description="Helical" evidence="5">
    <location>
        <begin position="142"/>
        <end position="166"/>
    </location>
</feature>
<dbReference type="EMBL" id="JXJT01000004">
    <property type="protein sequence ID" value="PCS04205.1"/>
    <property type="molecule type" value="Genomic_DNA"/>
</dbReference>
<gene>
    <name evidence="7" type="ORF">RR45_GL001509</name>
    <name evidence="8" type="ORF">SAMN02746068_00209</name>
</gene>
<evidence type="ECO:0000313" key="9">
    <source>
        <dbReference type="Proteomes" id="UP000185655"/>
    </source>
</evidence>
<dbReference type="STRING" id="1122154.SAMN02746068_00209"/>
<name>A0A1K2H3Y9_9LACT</name>
<evidence type="ECO:0000256" key="4">
    <source>
        <dbReference type="ARBA" id="ARBA00023136"/>
    </source>
</evidence>
<comment type="similarity">
    <text evidence="5">Belongs to the ABC-2 integral membrane protein family.</text>
</comment>
<evidence type="ECO:0000256" key="1">
    <source>
        <dbReference type="ARBA" id="ARBA00004141"/>
    </source>
</evidence>
<dbReference type="InterPro" id="IPR013525">
    <property type="entry name" value="ABC2_TM"/>
</dbReference>
<dbReference type="OrthoDB" id="670210at2"/>
<dbReference type="PIRSF" id="PIRSF006648">
    <property type="entry name" value="DrrB"/>
    <property type="match status" value="1"/>
</dbReference>
<feature type="transmembrane region" description="Helical" evidence="5">
    <location>
        <begin position="233"/>
        <end position="253"/>
    </location>
</feature>
<evidence type="ECO:0000256" key="5">
    <source>
        <dbReference type="RuleBase" id="RU361157"/>
    </source>
</evidence>
<protein>
    <recommendedName>
        <fullName evidence="5">Transport permease protein</fullName>
    </recommendedName>
</protein>
<dbReference type="Proteomes" id="UP000185655">
    <property type="component" value="Unassembled WGS sequence"/>
</dbReference>
<comment type="caution">
    <text evidence="5">Lacks conserved residue(s) required for the propagation of feature annotation.</text>
</comment>
<dbReference type="PANTHER" id="PTHR43229">
    <property type="entry name" value="NODULATION PROTEIN J"/>
    <property type="match status" value="1"/>
</dbReference>
<proteinExistence type="inferred from homology"/>
<dbReference type="InterPro" id="IPR000412">
    <property type="entry name" value="ABC_2_transport"/>
</dbReference>
<dbReference type="Pfam" id="PF01061">
    <property type="entry name" value="ABC2_membrane"/>
    <property type="match status" value="1"/>
</dbReference>
<comment type="subcellular location">
    <subcellularLocation>
        <location evidence="5">Cell membrane</location>
        <topology evidence="5">Multi-pass membrane protein</topology>
    </subcellularLocation>
    <subcellularLocation>
        <location evidence="1">Membrane</location>
        <topology evidence="1">Multi-pass membrane protein</topology>
    </subcellularLocation>
</comment>
<accession>A0A1K2H3Y9</accession>
<organism evidence="8 9">
    <name type="scientific">Pseudolactococcus chungangensis CAU 28 = DSM 22330</name>
    <dbReference type="NCBI Taxonomy" id="1122154"/>
    <lineage>
        <taxon>Bacteria</taxon>
        <taxon>Bacillati</taxon>
        <taxon>Bacillota</taxon>
        <taxon>Bacilli</taxon>
        <taxon>Lactobacillales</taxon>
        <taxon>Streptococcaceae</taxon>
        <taxon>Pseudolactococcus</taxon>
    </lineage>
</organism>
<evidence type="ECO:0000313" key="10">
    <source>
        <dbReference type="Proteomes" id="UP000218979"/>
    </source>
</evidence>
<feature type="transmembrane region" description="Helical" evidence="5">
    <location>
        <begin position="33"/>
        <end position="56"/>
    </location>
</feature>
<dbReference type="PANTHER" id="PTHR43229:SF2">
    <property type="entry name" value="NODULATION PROTEIN J"/>
    <property type="match status" value="1"/>
</dbReference>